<evidence type="ECO:0000256" key="5">
    <source>
        <dbReference type="RuleBase" id="RU004379"/>
    </source>
</evidence>
<evidence type="ECO:0000313" key="7">
    <source>
        <dbReference type="Proteomes" id="UP001152561"/>
    </source>
</evidence>
<dbReference type="Proteomes" id="UP001152561">
    <property type="component" value="Unassembled WGS sequence"/>
</dbReference>
<dbReference type="GO" id="GO:0016020">
    <property type="term" value="C:membrane"/>
    <property type="evidence" value="ECO:0007669"/>
    <property type="project" value="UniProtKB-SubCell"/>
</dbReference>
<keyword evidence="4 5" id="KW-0472">Membrane</keyword>
<keyword evidence="3 5" id="KW-1133">Transmembrane helix</keyword>
<gene>
    <name evidence="6" type="ORF">K7X08_008130</name>
</gene>
<reference evidence="7" key="1">
    <citation type="journal article" date="2023" name="Proc. Natl. Acad. Sci. U.S.A.">
        <title>Genomic and structural basis for evolution of tropane alkaloid biosynthesis.</title>
        <authorList>
            <person name="Wanga Y.-J."/>
            <person name="Taina T."/>
            <person name="Yua J.-Y."/>
            <person name="Lia J."/>
            <person name="Xua B."/>
            <person name="Chenc J."/>
            <person name="D'Auriad J.C."/>
            <person name="Huanga J.-P."/>
            <person name="Huanga S.-X."/>
        </authorList>
    </citation>
    <scope>NUCLEOTIDE SEQUENCE [LARGE SCALE GENOMIC DNA]</scope>
    <source>
        <strain evidence="7">cv. KIB-2019</strain>
    </source>
</reference>
<accession>A0A9Q1MVJ7</accession>
<feature type="transmembrane region" description="Helical" evidence="5">
    <location>
        <begin position="154"/>
        <end position="177"/>
    </location>
</feature>
<organism evidence="6 7">
    <name type="scientific">Anisodus acutangulus</name>
    <dbReference type="NCBI Taxonomy" id="402998"/>
    <lineage>
        <taxon>Eukaryota</taxon>
        <taxon>Viridiplantae</taxon>
        <taxon>Streptophyta</taxon>
        <taxon>Embryophyta</taxon>
        <taxon>Tracheophyta</taxon>
        <taxon>Spermatophyta</taxon>
        <taxon>Magnoliopsida</taxon>
        <taxon>eudicotyledons</taxon>
        <taxon>Gunneridae</taxon>
        <taxon>Pentapetalae</taxon>
        <taxon>asterids</taxon>
        <taxon>lamiids</taxon>
        <taxon>Solanales</taxon>
        <taxon>Solanaceae</taxon>
        <taxon>Solanoideae</taxon>
        <taxon>Hyoscyameae</taxon>
        <taxon>Anisodus</taxon>
    </lineage>
</organism>
<evidence type="ECO:0000256" key="2">
    <source>
        <dbReference type="ARBA" id="ARBA00022692"/>
    </source>
</evidence>
<feature type="transmembrane region" description="Helical" evidence="5">
    <location>
        <begin position="94"/>
        <end position="114"/>
    </location>
</feature>
<dbReference type="PANTHER" id="PTHR23291">
    <property type="entry name" value="BAX INHIBITOR-RELATED"/>
    <property type="match status" value="1"/>
</dbReference>
<comment type="similarity">
    <text evidence="5">Belongs to the BI1 family.</text>
</comment>
<feature type="transmembrane region" description="Helical" evidence="5">
    <location>
        <begin position="64"/>
        <end position="82"/>
    </location>
</feature>
<evidence type="ECO:0000256" key="1">
    <source>
        <dbReference type="ARBA" id="ARBA00004141"/>
    </source>
</evidence>
<dbReference type="AlphaFoldDB" id="A0A9Q1MVJ7"/>
<dbReference type="PANTHER" id="PTHR23291:SF93">
    <property type="entry name" value="BAX INHIBITOR 1-LIKE"/>
    <property type="match status" value="1"/>
</dbReference>
<evidence type="ECO:0000313" key="6">
    <source>
        <dbReference type="EMBL" id="KAJ8565554.1"/>
    </source>
</evidence>
<feature type="transmembrane region" description="Helical" evidence="5">
    <location>
        <begin position="197"/>
        <end position="220"/>
    </location>
</feature>
<proteinExistence type="inferred from homology"/>
<protein>
    <submittedName>
        <fullName evidence="6">Uncharacterized protein</fullName>
    </submittedName>
</protein>
<keyword evidence="2 5" id="KW-0812">Transmembrane</keyword>
<feature type="transmembrane region" description="Helical" evidence="5">
    <location>
        <begin position="120"/>
        <end position="142"/>
    </location>
</feature>
<sequence length="221" mass="24939">MKLSEKSVNAVKSYFKRNWKKEDMMNSGEIPLHAHKSLKKVYLTLFCAMLSSTFGSYLHLIWEAGGLFTVLLSVACLLWLYFTSPWRVKKRVLLLMIAAFTVGASVGIFTKYLFQIDQRRFLGISYSLLCHVEFYFWIILALDRGSWGAVHSPFICSMFTLALLYITMESALLSAFWQVQQLAMELSALEPSQQGKGVPSTSVACLILMLSCTCGLSLLLT</sequence>
<evidence type="ECO:0000256" key="3">
    <source>
        <dbReference type="ARBA" id="ARBA00022989"/>
    </source>
</evidence>
<dbReference type="EMBL" id="JAJAGQ010000004">
    <property type="protein sequence ID" value="KAJ8565554.1"/>
    <property type="molecule type" value="Genomic_DNA"/>
</dbReference>
<dbReference type="OrthoDB" id="1277691at2759"/>
<evidence type="ECO:0000256" key="4">
    <source>
        <dbReference type="ARBA" id="ARBA00023136"/>
    </source>
</evidence>
<comment type="caution">
    <text evidence="6">The sequence shown here is derived from an EMBL/GenBank/DDBJ whole genome shotgun (WGS) entry which is preliminary data.</text>
</comment>
<dbReference type="InterPro" id="IPR006214">
    <property type="entry name" value="Bax_inhibitor_1-related"/>
</dbReference>
<name>A0A9Q1MVJ7_9SOLA</name>
<keyword evidence="7" id="KW-1185">Reference proteome</keyword>
<comment type="subcellular location">
    <subcellularLocation>
        <location evidence="1">Membrane</location>
        <topology evidence="1">Multi-pass membrane protein</topology>
    </subcellularLocation>
</comment>